<name>A0ABQ4TL54_9HYPH</name>
<organism evidence="1 2">
    <name type="scientific">Methylobacterium thuringiense</name>
    <dbReference type="NCBI Taxonomy" id="1003091"/>
    <lineage>
        <taxon>Bacteria</taxon>
        <taxon>Pseudomonadati</taxon>
        <taxon>Pseudomonadota</taxon>
        <taxon>Alphaproteobacteria</taxon>
        <taxon>Hyphomicrobiales</taxon>
        <taxon>Methylobacteriaceae</taxon>
        <taxon>Methylobacterium</taxon>
    </lineage>
</organism>
<evidence type="ECO:0000313" key="2">
    <source>
        <dbReference type="Proteomes" id="UP001055101"/>
    </source>
</evidence>
<sequence length="65" mass="7456">MISAIIARLTASALRGAAVVLLWIGDFATPVLAASRFCDDRAREWDPRLWDRNEDDRTDTRERRP</sequence>
<accession>A0ABQ4TL54</accession>
<dbReference type="Proteomes" id="UP001055101">
    <property type="component" value="Unassembled WGS sequence"/>
</dbReference>
<evidence type="ECO:0000313" key="1">
    <source>
        <dbReference type="EMBL" id="GJE54548.1"/>
    </source>
</evidence>
<keyword evidence="2" id="KW-1185">Reference proteome</keyword>
<comment type="caution">
    <text evidence="1">The sequence shown here is derived from an EMBL/GenBank/DDBJ whole genome shotgun (WGS) entry which is preliminary data.</text>
</comment>
<reference evidence="1" key="2">
    <citation type="submission" date="2021-08" db="EMBL/GenBank/DDBJ databases">
        <authorList>
            <person name="Tani A."/>
            <person name="Ola A."/>
            <person name="Ogura Y."/>
            <person name="Katsura K."/>
            <person name="Hayashi T."/>
        </authorList>
    </citation>
    <scope>NUCLEOTIDE SEQUENCE</scope>
    <source>
        <strain evidence="1">DSM 23674</strain>
    </source>
</reference>
<proteinExistence type="predicted"/>
<gene>
    <name evidence="1" type="ORF">EKPJFOCH_1026</name>
</gene>
<reference evidence="1" key="1">
    <citation type="journal article" date="2021" name="Front. Microbiol.">
        <title>Comprehensive Comparative Genomics and Phenotyping of Methylobacterium Species.</title>
        <authorList>
            <person name="Alessa O."/>
            <person name="Ogura Y."/>
            <person name="Fujitani Y."/>
            <person name="Takami H."/>
            <person name="Hayashi T."/>
            <person name="Sahin N."/>
            <person name="Tani A."/>
        </authorList>
    </citation>
    <scope>NUCLEOTIDE SEQUENCE</scope>
    <source>
        <strain evidence="1">DSM 23674</strain>
    </source>
</reference>
<protein>
    <submittedName>
        <fullName evidence="1">Uncharacterized protein</fullName>
    </submittedName>
</protein>
<dbReference type="EMBL" id="BPRA01000004">
    <property type="protein sequence ID" value="GJE54548.1"/>
    <property type="molecule type" value="Genomic_DNA"/>
</dbReference>
<dbReference type="RefSeq" id="WP_238230908.1">
    <property type="nucleotide sequence ID" value="NZ_BPRA01000004.1"/>
</dbReference>